<keyword evidence="6 12" id="KW-0274">FAD</keyword>
<dbReference type="GO" id="GO:0106312">
    <property type="term" value="F:methylenetetrahydrofolate reductase (NADH) activity"/>
    <property type="evidence" value="ECO:0007669"/>
    <property type="project" value="UniProtKB-EC"/>
</dbReference>
<dbReference type="GO" id="GO:0071949">
    <property type="term" value="F:FAD binding"/>
    <property type="evidence" value="ECO:0007669"/>
    <property type="project" value="TreeGrafter"/>
</dbReference>
<comment type="catalytic activity">
    <reaction evidence="11">
        <text>(6S)-5-methyl-5,6,7,8-tetrahydrofolate + NAD(+) = (6R)-5,10-methylene-5,6,7,8-tetrahydrofolate + NADH + H(+)</text>
        <dbReference type="Rhea" id="RHEA:19821"/>
        <dbReference type="ChEBI" id="CHEBI:15378"/>
        <dbReference type="ChEBI" id="CHEBI:15636"/>
        <dbReference type="ChEBI" id="CHEBI:18608"/>
        <dbReference type="ChEBI" id="CHEBI:57540"/>
        <dbReference type="ChEBI" id="CHEBI:57945"/>
        <dbReference type="EC" id="1.5.1.54"/>
    </reaction>
    <physiologicalReaction direction="right-to-left" evidence="11">
        <dbReference type="Rhea" id="RHEA:19823"/>
    </physiologicalReaction>
</comment>
<evidence type="ECO:0000256" key="9">
    <source>
        <dbReference type="ARBA" id="ARBA00023167"/>
    </source>
</evidence>
<proteinExistence type="inferred from homology"/>
<evidence type="ECO:0000256" key="3">
    <source>
        <dbReference type="ARBA" id="ARBA00006743"/>
    </source>
</evidence>
<dbReference type="EMBL" id="CP036263">
    <property type="protein sequence ID" value="QDT01260.1"/>
    <property type="molecule type" value="Genomic_DNA"/>
</dbReference>
<dbReference type="PANTHER" id="PTHR45754:SF3">
    <property type="entry name" value="METHYLENETETRAHYDROFOLATE REDUCTASE (NADPH)"/>
    <property type="match status" value="1"/>
</dbReference>
<dbReference type="KEGG" id="amob:HG15A2_46020"/>
<evidence type="ECO:0000256" key="6">
    <source>
        <dbReference type="ARBA" id="ARBA00022827"/>
    </source>
</evidence>
<dbReference type="InterPro" id="IPR003171">
    <property type="entry name" value="Mehydrof_redctse-like"/>
</dbReference>
<dbReference type="GO" id="GO:0035999">
    <property type="term" value="P:tetrahydrofolate interconversion"/>
    <property type="evidence" value="ECO:0007669"/>
    <property type="project" value="UniProtKB-UniPathway"/>
</dbReference>
<evidence type="ECO:0000256" key="5">
    <source>
        <dbReference type="ARBA" id="ARBA00022630"/>
    </source>
</evidence>
<gene>
    <name evidence="13" type="primary">metF</name>
    <name evidence="13" type="ORF">HG15A2_46020</name>
</gene>
<dbReference type="InterPro" id="IPR029041">
    <property type="entry name" value="FAD-linked_oxidoreductase-like"/>
</dbReference>
<dbReference type="GO" id="GO:0005829">
    <property type="term" value="C:cytosol"/>
    <property type="evidence" value="ECO:0007669"/>
    <property type="project" value="InterPro"/>
</dbReference>
<evidence type="ECO:0000256" key="10">
    <source>
        <dbReference type="ARBA" id="ARBA00034478"/>
    </source>
</evidence>
<reference evidence="13 14" key="1">
    <citation type="submission" date="2019-02" db="EMBL/GenBank/DDBJ databases">
        <title>Deep-cultivation of Planctomycetes and their phenomic and genomic characterization uncovers novel biology.</title>
        <authorList>
            <person name="Wiegand S."/>
            <person name="Jogler M."/>
            <person name="Boedeker C."/>
            <person name="Pinto D."/>
            <person name="Vollmers J."/>
            <person name="Rivas-Marin E."/>
            <person name="Kohn T."/>
            <person name="Peeters S.H."/>
            <person name="Heuer A."/>
            <person name="Rast P."/>
            <person name="Oberbeckmann S."/>
            <person name="Bunk B."/>
            <person name="Jeske O."/>
            <person name="Meyerdierks A."/>
            <person name="Storesund J.E."/>
            <person name="Kallscheuer N."/>
            <person name="Luecker S."/>
            <person name="Lage O.M."/>
            <person name="Pohl T."/>
            <person name="Merkel B.J."/>
            <person name="Hornburger P."/>
            <person name="Mueller R.-W."/>
            <person name="Bruemmer F."/>
            <person name="Labrenz M."/>
            <person name="Spormann A.M."/>
            <person name="Op den Camp H."/>
            <person name="Overmann J."/>
            <person name="Amann R."/>
            <person name="Jetten M.S.M."/>
            <person name="Mascher T."/>
            <person name="Medema M.H."/>
            <person name="Devos D.P."/>
            <person name="Kaster A.-K."/>
            <person name="Ovreas L."/>
            <person name="Rohde M."/>
            <person name="Galperin M.Y."/>
            <person name="Jogler C."/>
        </authorList>
    </citation>
    <scope>NUCLEOTIDE SEQUENCE [LARGE SCALE GENOMIC DNA]</scope>
    <source>
        <strain evidence="13 14">HG15A2</strain>
    </source>
</reference>
<dbReference type="AlphaFoldDB" id="A0A517N279"/>
<dbReference type="PANTHER" id="PTHR45754">
    <property type="entry name" value="METHYLENETETRAHYDROFOLATE REDUCTASE"/>
    <property type="match status" value="1"/>
</dbReference>
<comment type="pathway">
    <text evidence="10">Amino-acid biosynthesis; L-methionine biosynthesis via de novo pathway.</text>
</comment>
<keyword evidence="5 12" id="KW-0285">Flavoprotein</keyword>
<accession>A0A517N279</accession>
<protein>
    <recommendedName>
        <fullName evidence="12">Methylenetetrahydrofolate reductase</fullName>
        <ecNumber evidence="12">1.5.1.54</ecNumber>
    </recommendedName>
</protein>
<evidence type="ECO:0000313" key="14">
    <source>
        <dbReference type="Proteomes" id="UP000319852"/>
    </source>
</evidence>
<evidence type="ECO:0000313" key="13">
    <source>
        <dbReference type="EMBL" id="QDT01260.1"/>
    </source>
</evidence>
<evidence type="ECO:0000256" key="11">
    <source>
        <dbReference type="ARBA" id="ARBA00048628"/>
    </source>
</evidence>
<dbReference type="CDD" id="cd00537">
    <property type="entry name" value="MTHFR"/>
    <property type="match status" value="1"/>
</dbReference>
<comment type="pathway">
    <text evidence="2 12">One-carbon metabolism; tetrahydrofolate interconversion.</text>
</comment>
<evidence type="ECO:0000256" key="12">
    <source>
        <dbReference type="RuleBase" id="RU003862"/>
    </source>
</evidence>
<keyword evidence="8" id="KW-0520">NAD</keyword>
<dbReference type="Gene3D" id="3.20.20.220">
    <property type="match status" value="1"/>
</dbReference>
<dbReference type="GO" id="GO:0009086">
    <property type="term" value="P:methionine biosynthetic process"/>
    <property type="evidence" value="ECO:0007669"/>
    <property type="project" value="UniProtKB-KW"/>
</dbReference>
<evidence type="ECO:0000256" key="2">
    <source>
        <dbReference type="ARBA" id="ARBA00004777"/>
    </source>
</evidence>
<dbReference type="SUPFAM" id="SSF51730">
    <property type="entry name" value="FAD-linked oxidoreductase"/>
    <property type="match status" value="1"/>
</dbReference>
<dbReference type="Pfam" id="PF02219">
    <property type="entry name" value="MTHFR"/>
    <property type="match status" value="1"/>
</dbReference>
<comment type="cofactor">
    <cofactor evidence="1 12">
        <name>FAD</name>
        <dbReference type="ChEBI" id="CHEBI:57692"/>
    </cofactor>
</comment>
<evidence type="ECO:0000256" key="7">
    <source>
        <dbReference type="ARBA" id="ARBA00023002"/>
    </source>
</evidence>
<keyword evidence="4" id="KW-0028">Amino-acid biosynthesis</keyword>
<evidence type="ECO:0000256" key="1">
    <source>
        <dbReference type="ARBA" id="ARBA00001974"/>
    </source>
</evidence>
<dbReference type="EC" id="1.5.1.54" evidence="12"/>
<organism evidence="13 14">
    <name type="scientific">Adhaeretor mobilis</name>
    <dbReference type="NCBI Taxonomy" id="1930276"/>
    <lineage>
        <taxon>Bacteria</taxon>
        <taxon>Pseudomonadati</taxon>
        <taxon>Planctomycetota</taxon>
        <taxon>Planctomycetia</taxon>
        <taxon>Pirellulales</taxon>
        <taxon>Lacipirellulaceae</taxon>
        <taxon>Adhaeretor</taxon>
    </lineage>
</organism>
<sequence>MSLSNTYGPGRFALSFELFPPKTDGGVRALAGHVRELMKFKPSYVTCTYGAGGSTQNRTLEIIGDVRKQHGVAVATHLTCVGSTRDQLRDYLQRAQGLGIENVVALRGDPPQGETKFTPVADGFSYANELVAFIRGEFPEMGVLVAGYPETHQEAPSADADLENLKRKVDAGGDAIITQLFYDNADFFRFREKCEELGITAPIIPGLLPVTNGAQIQRIASLCGAKLPSDFIAALEKYEDDPAGQFEVGVDFATKQSAELLEAGVPGIHYYVLNKSEATKRVLEAVEVPVGTPS</sequence>
<name>A0A517N279_9BACT</name>
<dbReference type="NCBIfam" id="TIGR00676">
    <property type="entry name" value="fadh2"/>
    <property type="match status" value="1"/>
</dbReference>
<dbReference type="UniPathway" id="UPA00193"/>
<keyword evidence="14" id="KW-1185">Reference proteome</keyword>
<dbReference type="Proteomes" id="UP000319852">
    <property type="component" value="Chromosome"/>
</dbReference>
<comment type="similarity">
    <text evidence="3 12">Belongs to the methylenetetrahydrofolate reductase family.</text>
</comment>
<evidence type="ECO:0000256" key="8">
    <source>
        <dbReference type="ARBA" id="ARBA00023027"/>
    </source>
</evidence>
<dbReference type="OrthoDB" id="9812555at2"/>
<keyword evidence="7 12" id="KW-0560">Oxidoreductase</keyword>
<evidence type="ECO:0000256" key="4">
    <source>
        <dbReference type="ARBA" id="ARBA00022605"/>
    </source>
</evidence>
<dbReference type="InterPro" id="IPR004620">
    <property type="entry name" value="MTHF_reductase_bac"/>
</dbReference>
<keyword evidence="9" id="KW-0486">Methionine biosynthesis</keyword>